<dbReference type="PANTHER" id="PTHR36836">
    <property type="entry name" value="COLANIC ACID BIOSYNTHESIS PROTEIN WCAK"/>
    <property type="match status" value="1"/>
</dbReference>
<dbReference type="EMBL" id="JBHSBN010000008">
    <property type="protein sequence ID" value="MFC4107009.1"/>
    <property type="molecule type" value="Genomic_DNA"/>
</dbReference>
<dbReference type="Proteomes" id="UP001595868">
    <property type="component" value="Unassembled WGS sequence"/>
</dbReference>
<keyword evidence="2" id="KW-0808">Transferase</keyword>
<dbReference type="RefSeq" id="WP_377545498.1">
    <property type="nucleotide sequence ID" value="NZ_JBHSBN010000008.1"/>
</dbReference>
<evidence type="ECO:0000313" key="3">
    <source>
        <dbReference type="Proteomes" id="UP001595868"/>
    </source>
</evidence>
<dbReference type="InterPro" id="IPR007345">
    <property type="entry name" value="Polysacch_pyruvyl_Trfase"/>
</dbReference>
<proteinExistence type="predicted"/>
<sequence>MSGLTIALFGVTGWRHNLGVGALRAATLSGVLSREPAARVTAFDEGWGMRSGRAFVAGIPMQISLAGARASRRYHRPESYLNMRVSAALGGLRNAGLAAIDAADLVLDASGGDSFTDLYGTRRFNAVTWPKRLAVLRHRPLVLLPQTYGPYRADRVRATAAALTRSATMAWARDPDSFLALADLLGADLDPSRHREGVDVAFALEPREPDAPVRDRLDAWFAAAPGPVAGINVSGLLARPQGAARFGLTADTRALARRLGERLLAEPDTRVIIVPHVRVPGGGPDDDTAVSEWLHRVLAARHGDRVLLVPTGLDPQQSKWVIARTSWFCGMRMHATIAALSSAVPAANVAYSLKARGVFASVGQERRVADARRSSEEDLLAQLWSAWTERQVAAAELAVNTPLAVARAASQMDEIVALARAEHAGRATARAR</sequence>
<name>A0ABV8KLV9_9ACTN</name>
<dbReference type="GO" id="GO:0016740">
    <property type="term" value="F:transferase activity"/>
    <property type="evidence" value="ECO:0007669"/>
    <property type="project" value="UniProtKB-KW"/>
</dbReference>
<gene>
    <name evidence="2" type="ORF">ACFOX0_13875</name>
</gene>
<accession>A0ABV8KLV9</accession>
<protein>
    <submittedName>
        <fullName evidence="2">Polysaccharide pyruvyl transferase family protein</fullName>
    </submittedName>
</protein>
<evidence type="ECO:0000259" key="1">
    <source>
        <dbReference type="Pfam" id="PF04230"/>
    </source>
</evidence>
<keyword evidence="3" id="KW-1185">Reference proteome</keyword>
<organism evidence="2 3">
    <name type="scientific">Micromonospora zhanjiangensis</name>
    <dbReference type="NCBI Taxonomy" id="1522057"/>
    <lineage>
        <taxon>Bacteria</taxon>
        <taxon>Bacillati</taxon>
        <taxon>Actinomycetota</taxon>
        <taxon>Actinomycetes</taxon>
        <taxon>Micromonosporales</taxon>
        <taxon>Micromonosporaceae</taxon>
        <taxon>Micromonospora</taxon>
    </lineage>
</organism>
<dbReference type="PANTHER" id="PTHR36836:SF1">
    <property type="entry name" value="COLANIC ACID BIOSYNTHESIS PROTEIN WCAK"/>
    <property type="match status" value="1"/>
</dbReference>
<evidence type="ECO:0000313" key="2">
    <source>
        <dbReference type="EMBL" id="MFC4107009.1"/>
    </source>
</evidence>
<comment type="caution">
    <text evidence="2">The sequence shown here is derived from an EMBL/GenBank/DDBJ whole genome shotgun (WGS) entry which is preliminary data.</text>
</comment>
<reference evidence="3" key="1">
    <citation type="journal article" date="2019" name="Int. J. Syst. Evol. Microbiol.">
        <title>The Global Catalogue of Microorganisms (GCM) 10K type strain sequencing project: providing services to taxonomists for standard genome sequencing and annotation.</title>
        <authorList>
            <consortium name="The Broad Institute Genomics Platform"/>
            <consortium name="The Broad Institute Genome Sequencing Center for Infectious Disease"/>
            <person name="Wu L."/>
            <person name="Ma J."/>
        </authorList>
    </citation>
    <scope>NUCLEOTIDE SEQUENCE [LARGE SCALE GENOMIC DNA]</scope>
    <source>
        <strain evidence="3">2902at01</strain>
    </source>
</reference>
<dbReference type="Pfam" id="PF04230">
    <property type="entry name" value="PS_pyruv_trans"/>
    <property type="match status" value="1"/>
</dbReference>
<feature type="domain" description="Polysaccharide pyruvyl transferase" evidence="1">
    <location>
        <begin position="73"/>
        <end position="352"/>
    </location>
</feature>